<reference evidence="2 3" key="1">
    <citation type="submission" date="2018-12" db="EMBL/GenBank/DDBJ databases">
        <authorList>
            <consortium name="Pathogen Informatics"/>
        </authorList>
    </citation>
    <scope>NUCLEOTIDE SEQUENCE [LARGE SCALE GENOMIC DNA]</scope>
    <source>
        <strain evidence="2 3">NCTC12871</strain>
    </source>
</reference>
<proteinExistence type="predicted"/>
<evidence type="ECO:0000256" key="1">
    <source>
        <dbReference type="SAM" id="Coils"/>
    </source>
</evidence>
<feature type="coiled-coil region" evidence="1">
    <location>
        <begin position="148"/>
        <end position="175"/>
    </location>
</feature>
<dbReference type="Proteomes" id="UP000279799">
    <property type="component" value="Chromosome"/>
</dbReference>
<accession>A0A448TU85</accession>
<dbReference type="KEGG" id="adp:NCTC12871_00821"/>
<keyword evidence="3" id="KW-1185">Reference proteome</keyword>
<organism evidence="2 3">
    <name type="scientific">Actinobacillus delphinicola</name>
    <dbReference type="NCBI Taxonomy" id="51161"/>
    <lineage>
        <taxon>Bacteria</taxon>
        <taxon>Pseudomonadati</taxon>
        <taxon>Pseudomonadota</taxon>
        <taxon>Gammaproteobacteria</taxon>
        <taxon>Pasteurellales</taxon>
        <taxon>Pasteurellaceae</taxon>
        <taxon>Actinobacillus</taxon>
    </lineage>
</organism>
<protein>
    <submittedName>
        <fullName evidence="2">Protein of uncharacterized function (DUF3158)</fullName>
    </submittedName>
</protein>
<dbReference type="RefSeq" id="WP_172594217.1">
    <property type="nucleotide sequence ID" value="NZ_LR134510.1"/>
</dbReference>
<sequence length="177" mass="20992">MEIYKVIPKDFYRDFAANTKLNQFLRAVFSEIDNKETCHELTRHAESLRDALVDVQLDLMSNVRYNVLGCVPLFFVRNNTRVNGKYIRWRTRSDSTLNTGDHVLDNALKEPKFEPQIKLNLISAERERLVLNMQMRLFTDFVQEFKKLDQKFDALDKLEQELMEKVLQEQNMRSANE</sequence>
<evidence type="ECO:0000313" key="2">
    <source>
        <dbReference type="EMBL" id="VEJ09368.1"/>
    </source>
</evidence>
<keyword evidence="1" id="KW-0175">Coiled coil</keyword>
<gene>
    <name evidence="2" type="ORF">NCTC12871_00821</name>
</gene>
<name>A0A448TU85_9PAST</name>
<dbReference type="EMBL" id="LR134510">
    <property type="protein sequence ID" value="VEJ09368.1"/>
    <property type="molecule type" value="Genomic_DNA"/>
</dbReference>
<dbReference type="AlphaFoldDB" id="A0A448TU85"/>
<evidence type="ECO:0000313" key="3">
    <source>
        <dbReference type="Proteomes" id="UP000279799"/>
    </source>
</evidence>